<reference evidence="10" key="1">
    <citation type="submission" date="2016-11" db="EMBL/GenBank/DDBJ databases">
        <authorList>
            <person name="Varghese N."/>
            <person name="Submissions S."/>
        </authorList>
    </citation>
    <scope>NUCLEOTIDE SEQUENCE [LARGE SCALE GENOMIC DNA]</scope>
    <source>
        <strain evidence="10">DSM 16785</strain>
    </source>
</reference>
<dbReference type="EMBL" id="FQUI01000018">
    <property type="protein sequence ID" value="SHE85432.1"/>
    <property type="molecule type" value="Genomic_DNA"/>
</dbReference>
<dbReference type="EC" id="2.5.1.47" evidence="3"/>
<comment type="cofactor">
    <cofactor evidence="1">
        <name>pyridoxal 5'-phosphate</name>
        <dbReference type="ChEBI" id="CHEBI:597326"/>
    </cofactor>
</comment>
<dbReference type="PROSITE" id="PS00901">
    <property type="entry name" value="CYS_SYNTHASE"/>
    <property type="match status" value="1"/>
</dbReference>
<keyword evidence="7" id="KW-0198">Cysteine biosynthesis</keyword>
<keyword evidence="11" id="KW-1185">Reference proteome</keyword>
<dbReference type="RefSeq" id="WP_072864639.1">
    <property type="nucleotide sequence ID" value="NZ_FQUI01000018.1"/>
</dbReference>
<dbReference type="CDD" id="cd01561">
    <property type="entry name" value="CBS_like"/>
    <property type="match status" value="1"/>
</dbReference>
<name>A0A1M4WWS4_MARH1</name>
<evidence type="ECO:0000256" key="5">
    <source>
        <dbReference type="ARBA" id="ARBA00022679"/>
    </source>
</evidence>
<keyword evidence="5" id="KW-0808">Transferase</keyword>
<evidence type="ECO:0000259" key="9">
    <source>
        <dbReference type="Pfam" id="PF00291"/>
    </source>
</evidence>
<evidence type="ECO:0000256" key="7">
    <source>
        <dbReference type="ARBA" id="ARBA00023192"/>
    </source>
</evidence>
<dbReference type="FunFam" id="3.40.50.1100:FF:000006">
    <property type="entry name" value="Cysteine synthase"/>
    <property type="match status" value="1"/>
</dbReference>
<gene>
    <name evidence="10" type="ORF">SAMN02745164_01280</name>
</gene>
<evidence type="ECO:0000313" key="10">
    <source>
        <dbReference type="EMBL" id="SHE85432.1"/>
    </source>
</evidence>
<dbReference type="GO" id="GO:0006535">
    <property type="term" value="P:cysteine biosynthetic process from serine"/>
    <property type="evidence" value="ECO:0007669"/>
    <property type="project" value="InterPro"/>
</dbReference>
<comment type="caution">
    <text evidence="10">The sequence shown here is derived from an EMBL/GenBank/DDBJ whole genome shotgun (WGS) entry which is preliminary data.</text>
</comment>
<evidence type="ECO:0000256" key="8">
    <source>
        <dbReference type="ARBA" id="ARBA00047931"/>
    </source>
</evidence>
<evidence type="ECO:0000256" key="4">
    <source>
        <dbReference type="ARBA" id="ARBA00022605"/>
    </source>
</evidence>
<dbReference type="SUPFAM" id="SSF53686">
    <property type="entry name" value="Tryptophan synthase beta subunit-like PLP-dependent enzymes"/>
    <property type="match status" value="1"/>
</dbReference>
<evidence type="ECO:0000256" key="6">
    <source>
        <dbReference type="ARBA" id="ARBA00022898"/>
    </source>
</evidence>
<sequence length="385" mass="43631">MNKKNLYDNVLEIVGNTPALRLKKVESYFNLDNEVYAKIEYMNPGGSIKDRMGIYLLKMAEKNQLINKDTIIVEPTSGNTGVGLALYSTINGNKLIFTMPSKISKEKELLLKAYGAFVVRTPTNVKPDAPNSYYSVSKIIAKLIWKKNKKLTITEIEEIVIYVQNLVDTNNLEKLNNILKEDIKENLLAYIPNQYFNKYNPESHYRLTAQEIWSQFDGNLDYIFAGIGTGGTITGISKFFKERKEIKVIGVDPIGSIYYLIKNGMKLEKAIEKAHTYKVEGIGEDILPETINLNLIDDISVVNDQESFSMTRFLAKKEGILVGGSSGAALIGAIKYIKKNNIKRKKILVIFPDSGRGYLNKIFNNQWLIENNFEVDDEKILEVLK</sequence>
<keyword evidence="4" id="KW-0028">Amino-acid biosynthesis</keyword>
<proteinExistence type="inferred from homology"/>
<keyword evidence="6" id="KW-0663">Pyridoxal phosphate</keyword>
<feature type="domain" description="Tryptophan synthase beta chain-like PALP" evidence="9">
    <location>
        <begin position="12"/>
        <end position="353"/>
    </location>
</feature>
<dbReference type="InterPro" id="IPR050214">
    <property type="entry name" value="Cys_Synth/Cystath_Beta-Synth"/>
</dbReference>
<evidence type="ECO:0000256" key="1">
    <source>
        <dbReference type="ARBA" id="ARBA00001933"/>
    </source>
</evidence>
<comment type="catalytic activity">
    <reaction evidence="8">
        <text>O-acetyl-L-serine + hydrogen sulfide = L-cysteine + acetate</text>
        <dbReference type="Rhea" id="RHEA:14829"/>
        <dbReference type="ChEBI" id="CHEBI:29919"/>
        <dbReference type="ChEBI" id="CHEBI:30089"/>
        <dbReference type="ChEBI" id="CHEBI:35235"/>
        <dbReference type="ChEBI" id="CHEBI:58340"/>
        <dbReference type="EC" id="2.5.1.47"/>
    </reaction>
</comment>
<dbReference type="Pfam" id="PF00291">
    <property type="entry name" value="PALP"/>
    <property type="match status" value="1"/>
</dbReference>
<evidence type="ECO:0000256" key="2">
    <source>
        <dbReference type="ARBA" id="ARBA00007103"/>
    </source>
</evidence>
<dbReference type="InterPro" id="IPR001216">
    <property type="entry name" value="P-phosphate_BS"/>
</dbReference>
<comment type="similarity">
    <text evidence="2">Belongs to the cysteine synthase/cystathionine beta-synthase family.</text>
</comment>
<accession>A0A1M4WWS4</accession>
<evidence type="ECO:0000256" key="3">
    <source>
        <dbReference type="ARBA" id="ARBA00012681"/>
    </source>
</evidence>
<dbReference type="InterPro" id="IPR036052">
    <property type="entry name" value="TrpB-like_PALP_sf"/>
</dbReference>
<dbReference type="PANTHER" id="PTHR10314">
    <property type="entry name" value="CYSTATHIONINE BETA-SYNTHASE"/>
    <property type="match status" value="1"/>
</dbReference>
<dbReference type="STRING" id="1122195.SAMN02745164_01280"/>
<dbReference type="GO" id="GO:0004124">
    <property type="term" value="F:cysteine synthase activity"/>
    <property type="evidence" value="ECO:0007669"/>
    <property type="project" value="UniProtKB-EC"/>
</dbReference>
<organism evidence="10 11">
    <name type="scientific">Marinitoga hydrogenitolerans (strain DSM 16785 / JCM 12826 / AT1271)</name>
    <dbReference type="NCBI Taxonomy" id="1122195"/>
    <lineage>
        <taxon>Bacteria</taxon>
        <taxon>Thermotogati</taxon>
        <taxon>Thermotogota</taxon>
        <taxon>Thermotogae</taxon>
        <taxon>Petrotogales</taxon>
        <taxon>Petrotogaceae</taxon>
        <taxon>Marinitoga</taxon>
    </lineage>
</organism>
<dbReference type="Gene3D" id="3.40.50.1100">
    <property type="match status" value="3"/>
</dbReference>
<dbReference type="InterPro" id="IPR001926">
    <property type="entry name" value="TrpB-like_PALP"/>
</dbReference>
<dbReference type="AlphaFoldDB" id="A0A1M4WWS4"/>
<evidence type="ECO:0000313" key="11">
    <source>
        <dbReference type="Proteomes" id="UP000184334"/>
    </source>
</evidence>
<dbReference type="Proteomes" id="UP000184334">
    <property type="component" value="Unassembled WGS sequence"/>
</dbReference>
<protein>
    <recommendedName>
        <fullName evidence="3">cysteine synthase</fullName>
        <ecNumber evidence="3">2.5.1.47</ecNumber>
    </recommendedName>
</protein>
<dbReference type="OrthoDB" id="9808024at2"/>